<evidence type="ECO:0000256" key="5">
    <source>
        <dbReference type="ARBA" id="ARBA00013189"/>
    </source>
</evidence>
<dbReference type="EMBL" id="LYPA01000076">
    <property type="protein sequence ID" value="OBR62923.1"/>
    <property type="molecule type" value="Genomic_DNA"/>
</dbReference>
<comment type="catalytic activity">
    <reaction evidence="1 10">
        <text>UDP-alpha-D-glucose = UDP-alpha-D-galactose</text>
        <dbReference type="Rhea" id="RHEA:22168"/>
        <dbReference type="ChEBI" id="CHEBI:58885"/>
        <dbReference type="ChEBI" id="CHEBI:66914"/>
        <dbReference type="EC" id="5.1.3.2"/>
    </reaction>
</comment>
<organism evidence="12 13">
    <name type="scientific">Paenibacillus oryzae</name>
    <dbReference type="NCBI Taxonomy" id="1844972"/>
    <lineage>
        <taxon>Bacteria</taxon>
        <taxon>Bacillati</taxon>
        <taxon>Bacillota</taxon>
        <taxon>Bacilli</taxon>
        <taxon>Bacillales</taxon>
        <taxon>Paenibacillaceae</taxon>
        <taxon>Paenibacillus</taxon>
    </lineage>
</organism>
<dbReference type="AlphaFoldDB" id="A0A1A5YBG0"/>
<evidence type="ECO:0000256" key="7">
    <source>
        <dbReference type="ARBA" id="ARBA00023027"/>
    </source>
</evidence>
<keyword evidence="10" id="KW-0119">Carbohydrate metabolism</keyword>
<keyword evidence="7 10" id="KW-0520">NAD</keyword>
<dbReference type="Gene3D" id="3.90.25.10">
    <property type="entry name" value="UDP-galactose 4-epimerase, domain 1"/>
    <property type="match status" value="1"/>
</dbReference>
<dbReference type="PRINTS" id="PR01713">
    <property type="entry name" value="NUCEPIMERASE"/>
</dbReference>
<dbReference type="InterPro" id="IPR005886">
    <property type="entry name" value="UDP_G4E"/>
</dbReference>
<evidence type="ECO:0000256" key="8">
    <source>
        <dbReference type="ARBA" id="ARBA00023144"/>
    </source>
</evidence>
<proteinExistence type="inferred from homology"/>
<evidence type="ECO:0000256" key="4">
    <source>
        <dbReference type="ARBA" id="ARBA00007637"/>
    </source>
</evidence>
<dbReference type="PANTHER" id="PTHR43725">
    <property type="entry name" value="UDP-GLUCOSE 4-EPIMERASE"/>
    <property type="match status" value="1"/>
</dbReference>
<gene>
    <name evidence="12" type="ORF">A7K91_09370</name>
</gene>
<evidence type="ECO:0000256" key="9">
    <source>
        <dbReference type="ARBA" id="ARBA00023235"/>
    </source>
</evidence>
<reference evidence="12" key="1">
    <citation type="submission" date="2016-05" db="EMBL/GenBank/DDBJ databases">
        <title>Paenibacillus oryzae. sp. nov., isolated from the rice root.</title>
        <authorList>
            <person name="Zhang J."/>
            <person name="Zhang X."/>
        </authorList>
    </citation>
    <scope>NUCLEOTIDE SEQUENCE [LARGE SCALE GENOMIC DNA]</scope>
    <source>
        <strain evidence="12">1DrF-4</strain>
    </source>
</reference>
<evidence type="ECO:0000256" key="1">
    <source>
        <dbReference type="ARBA" id="ARBA00000083"/>
    </source>
</evidence>
<dbReference type="InterPro" id="IPR001509">
    <property type="entry name" value="Epimerase_deHydtase"/>
</dbReference>
<dbReference type="PANTHER" id="PTHR43725:SF47">
    <property type="entry name" value="UDP-GLUCOSE 4-EPIMERASE"/>
    <property type="match status" value="1"/>
</dbReference>
<dbReference type="GO" id="GO:0005829">
    <property type="term" value="C:cytosol"/>
    <property type="evidence" value="ECO:0007669"/>
    <property type="project" value="TreeGrafter"/>
</dbReference>
<keyword evidence="13" id="KW-1185">Reference proteome</keyword>
<dbReference type="UniPathway" id="UPA00214"/>
<evidence type="ECO:0000313" key="13">
    <source>
        <dbReference type="Proteomes" id="UP000092024"/>
    </source>
</evidence>
<evidence type="ECO:0000313" key="12">
    <source>
        <dbReference type="EMBL" id="OBR62923.1"/>
    </source>
</evidence>
<evidence type="ECO:0000256" key="3">
    <source>
        <dbReference type="ARBA" id="ARBA00004947"/>
    </source>
</evidence>
<protein>
    <recommendedName>
        <fullName evidence="6 10">UDP-glucose 4-epimerase</fullName>
        <ecNumber evidence="5 10">5.1.3.2</ecNumber>
    </recommendedName>
</protein>
<dbReference type="NCBIfam" id="TIGR01179">
    <property type="entry name" value="galE"/>
    <property type="match status" value="1"/>
</dbReference>
<dbReference type="Proteomes" id="UP000092024">
    <property type="component" value="Unassembled WGS sequence"/>
</dbReference>
<dbReference type="SUPFAM" id="SSF51735">
    <property type="entry name" value="NAD(P)-binding Rossmann-fold domains"/>
    <property type="match status" value="1"/>
</dbReference>
<comment type="cofactor">
    <cofactor evidence="2 10">
        <name>NAD(+)</name>
        <dbReference type="ChEBI" id="CHEBI:57540"/>
    </cofactor>
</comment>
<dbReference type="GO" id="GO:0006012">
    <property type="term" value="P:galactose metabolic process"/>
    <property type="evidence" value="ECO:0007669"/>
    <property type="project" value="UniProtKB-UniPathway"/>
</dbReference>
<dbReference type="NCBIfam" id="NF007956">
    <property type="entry name" value="PRK10675.1"/>
    <property type="match status" value="1"/>
</dbReference>
<keyword evidence="9 10" id="KW-0413">Isomerase</keyword>
<sequence length="363" mass="39231">MAILVTGGAGYIGSHTCVELLEAGYEIVVVDNLSNSKEEAVHRVMKLAGRNFPFYITDLTDKEGLRGIFRDNGIEAVIHFAGLKAVGESVQLPLKYYYQNMTSTTVLCEVMEEFGVHRLIFSSSATVYGVPDAVPISEEAAVRAINPYGRTKAMIEQVLQDLANANPAWSIAILRYFNPVGAHASGLIGEDPGGLPNNLLPYIAQVAVGRLKEVAVFGGDYDTPDGTGVRDYIHVVDLAQGHLKALEKISADSGLHIYNLGTGRGFSVLEMIQAFQHVSGVPIPYCITDRREGDIGTCYANSAKANRELGWEAARDIVEMCRDAWRWQSANPQGYVRVMAEGGFISREEAAISGQGSALAGSL</sequence>
<dbReference type="STRING" id="1844972.A7K91_09370"/>
<comment type="pathway">
    <text evidence="3 10">Carbohydrate metabolism; galactose metabolism.</text>
</comment>
<evidence type="ECO:0000259" key="11">
    <source>
        <dbReference type="Pfam" id="PF01370"/>
    </source>
</evidence>
<evidence type="ECO:0000256" key="2">
    <source>
        <dbReference type="ARBA" id="ARBA00001911"/>
    </source>
</evidence>
<feature type="domain" description="NAD-dependent epimerase/dehydratase" evidence="11">
    <location>
        <begin position="3"/>
        <end position="261"/>
    </location>
</feature>
<dbReference type="InterPro" id="IPR036291">
    <property type="entry name" value="NAD(P)-bd_dom_sf"/>
</dbReference>
<comment type="caution">
    <text evidence="12">The sequence shown here is derived from an EMBL/GenBank/DDBJ whole genome shotgun (WGS) entry which is preliminary data.</text>
</comment>
<evidence type="ECO:0000256" key="10">
    <source>
        <dbReference type="RuleBase" id="RU366046"/>
    </source>
</evidence>
<keyword evidence="8" id="KW-0299">Galactose metabolism</keyword>
<dbReference type="CDD" id="cd05247">
    <property type="entry name" value="UDP_G4E_1_SDR_e"/>
    <property type="match status" value="1"/>
</dbReference>
<dbReference type="GO" id="GO:0003978">
    <property type="term" value="F:UDP-glucose 4-epimerase activity"/>
    <property type="evidence" value="ECO:0007669"/>
    <property type="project" value="UniProtKB-UniRule"/>
</dbReference>
<comment type="subunit">
    <text evidence="10">Homodimer.</text>
</comment>
<dbReference type="EC" id="5.1.3.2" evidence="5 10"/>
<accession>A0A1A5YBG0</accession>
<dbReference type="Pfam" id="PF01370">
    <property type="entry name" value="Epimerase"/>
    <property type="match status" value="1"/>
</dbReference>
<comment type="similarity">
    <text evidence="4 10">Belongs to the NAD(P)-dependent epimerase/dehydratase family.</text>
</comment>
<evidence type="ECO:0000256" key="6">
    <source>
        <dbReference type="ARBA" id="ARBA00018569"/>
    </source>
</evidence>
<name>A0A1A5YBG0_9BACL</name>
<dbReference type="Gene3D" id="3.40.50.720">
    <property type="entry name" value="NAD(P)-binding Rossmann-like Domain"/>
    <property type="match status" value="1"/>
</dbReference>
<dbReference type="OrthoDB" id="9801785at2"/>